<reference evidence="2 4" key="1">
    <citation type="submission" date="2017-02" db="EMBL/GenBank/DDBJ databases">
        <title>Novel co-symbiosis in the unique lucinid bivalve Phacoides pectinatus.</title>
        <authorList>
            <person name="Lim S.J."/>
            <person name="Davis B.G."/>
            <person name="Gill D.E."/>
            <person name="Engel A.S."/>
            <person name="Anderson L.C."/>
            <person name="Campbell B.J."/>
        </authorList>
    </citation>
    <scope>NUCLEOTIDE SEQUENCE [LARGE SCALE GENOMIC DNA]</scope>
    <source>
        <strain evidence="2">LUC13016_P6</strain>
    </source>
</reference>
<dbReference type="InterPro" id="IPR006320">
    <property type="entry name" value="PTS_Nitro_regul"/>
</dbReference>
<dbReference type="Gene3D" id="3.40.930.10">
    <property type="entry name" value="Mannitol-specific EII, Chain A"/>
    <property type="match status" value="1"/>
</dbReference>
<dbReference type="GO" id="GO:0030295">
    <property type="term" value="F:protein kinase activator activity"/>
    <property type="evidence" value="ECO:0007669"/>
    <property type="project" value="TreeGrafter"/>
</dbReference>
<dbReference type="Pfam" id="PF00359">
    <property type="entry name" value="PTS_EIIA_2"/>
    <property type="match status" value="1"/>
</dbReference>
<name>A0A657PT73_9GAMM</name>
<evidence type="ECO:0000313" key="4">
    <source>
        <dbReference type="Proteomes" id="UP000243361"/>
    </source>
</evidence>
<evidence type="ECO:0000313" key="5">
    <source>
        <dbReference type="Proteomes" id="UP000250928"/>
    </source>
</evidence>
<gene>
    <name evidence="3" type="primary">ptsN</name>
    <name evidence="2" type="ORF">B0D84_01645</name>
    <name evidence="3" type="ORF">C3L24_05985</name>
</gene>
<dbReference type="NCBIfam" id="TIGR01419">
    <property type="entry name" value="nitro_reg_IIA"/>
    <property type="match status" value="1"/>
</dbReference>
<reference evidence="3 5" key="2">
    <citation type="submission" date="2018-01" db="EMBL/GenBank/DDBJ databases">
        <title>Novel co-symbiosis in the lucinid bivalve Phacoides pectinatus.</title>
        <authorList>
            <person name="Lim S.J."/>
            <person name="Davis B.G."/>
            <person name="Gill D.E."/>
            <person name="Engel A.S."/>
            <person name="Anderson L.C."/>
            <person name="Campbell B.J."/>
        </authorList>
    </citation>
    <scope>NUCLEOTIDE SEQUENCE [LARGE SCALE GENOMIC DNA]</scope>
    <source>
        <strain evidence="3">N3_P5</strain>
    </source>
</reference>
<protein>
    <submittedName>
        <fullName evidence="3">PTS IIA-like nitrogen-regulatory protein PtsN</fullName>
    </submittedName>
</protein>
<dbReference type="Proteomes" id="UP000243361">
    <property type="component" value="Unassembled WGS sequence"/>
</dbReference>
<evidence type="ECO:0000313" key="3">
    <source>
        <dbReference type="EMBL" id="PUE02554.1"/>
    </source>
</evidence>
<dbReference type="AlphaFoldDB" id="A0A657PT73"/>
<evidence type="ECO:0000313" key="2">
    <source>
        <dbReference type="EMBL" id="OQX36253.1"/>
    </source>
</evidence>
<dbReference type="CDD" id="cd00211">
    <property type="entry name" value="PTS_IIA_fru"/>
    <property type="match status" value="1"/>
</dbReference>
<dbReference type="GO" id="GO:0009401">
    <property type="term" value="P:phosphoenolpyruvate-dependent sugar phosphotransferase system"/>
    <property type="evidence" value="ECO:0007669"/>
    <property type="project" value="InterPro"/>
</dbReference>
<accession>A0A657PT73</accession>
<dbReference type="PANTHER" id="PTHR47738:SF1">
    <property type="entry name" value="NITROGEN REGULATORY PROTEIN"/>
    <property type="match status" value="1"/>
</dbReference>
<sequence>MLPANFLTPERISCGNEASSKKRVLEEIGKLLASSSAELTQEMVFDKLLERERLGSTGLGLGIGLPHARMAGVEQACGAFIQLSDGIDYDAIDGQPVDLVFGLLVPEQATEEHLQLLARLATMFSDPGFCDRIREARSAEAVLRAIPSDGENAASP</sequence>
<organism evidence="3 5">
    <name type="scientific">Candidatus Sedimenticola endophacoides</name>
    <dbReference type="NCBI Taxonomy" id="2548426"/>
    <lineage>
        <taxon>Bacteria</taxon>
        <taxon>Pseudomonadati</taxon>
        <taxon>Pseudomonadota</taxon>
        <taxon>Gammaproteobacteria</taxon>
        <taxon>Chromatiales</taxon>
        <taxon>Sedimenticolaceae</taxon>
        <taxon>Sedimenticola</taxon>
    </lineage>
</organism>
<dbReference type="PROSITE" id="PS51094">
    <property type="entry name" value="PTS_EIIA_TYPE_2"/>
    <property type="match status" value="1"/>
</dbReference>
<dbReference type="PANTHER" id="PTHR47738">
    <property type="entry name" value="PTS SYSTEM FRUCTOSE-LIKE EIIA COMPONENT-RELATED"/>
    <property type="match status" value="1"/>
</dbReference>
<keyword evidence="4" id="KW-1185">Reference proteome</keyword>
<dbReference type="InterPro" id="IPR002178">
    <property type="entry name" value="PTS_EIIA_type-2_dom"/>
</dbReference>
<feature type="domain" description="PTS EIIA type-2" evidence="1">
    <location>
        <begin position="5"/>
        <end position="149"/>
    </location>
</feature>
<dbReference type="InterPro" id="IPR016152">
    <property type="entry name" value="PTrfase/Anion_transptr"/>
</dbReference>
<evidence type="ECO:0000259" key="1">
    <source>
        <dbReference type="PROSITE" id="PS51094"/>
    </source>
</evidence>
<comment type="caution">
    <text evidence="3">The sequence shown here is derived from an EMBL/GenBank/DDBJ whole genome shotgun (WGS) entry which is preliminary data.</text>
</comment>
<dbReference type="GO" id="GO:0008982">
    <property type="term" value="F:protein-N(PI)-phosphohistidine-sugar phosphotransferase activity"/>
    <property type="evidence" value="ECO:0007669"/>
    <property type="project" value="InterPro"/>
</dbReference>
<dbReference type="InterPro" id="IPR051541">
    <property type="entry name" value="PTS_SugarTrans_NitroReg"/>
</dbReference>
<proteinExistence type="predicted"/>
<dbReference type="EMBL" id="MUIE01000127">
    <property type="protein sequence ID" value="OQX36253.1"/>
    <property type="molecule type" value="Genomic_DNA"/>
</dbReference>
<dbReference type="SUPFAM" id="SSF55804">
    <property type="entry name" value="Phoshotransferase/anion transport protein"/>
    <property type="match status" value="1"/>
</dbReference>
<dbReference type="Proteomes" id="UP000250928">
    <property type="component" value="Unassembled WGS sequence"/>
</dbReference>
<dbReference type="EMBL" id="PQCO01000178">
    <property type="protein sequence ID" value="PUE02554.1"/>
    <property type="molecule type" value="Genomic_DNA"/>
</dbReference>